<dbReference type="AlphaFoldDB" id="A0A839EZX4"/>
<evidence type="ECO:0000256" key="1">
    <source>
        <dbReference type="SAM" id="SignalP"/>
    </source>
</evidence>
<dbReference type="RefSeq" id="WP_182530296.1">
    <property type="nucleotide sequence ID" value="NZ_JACGXL010000002.1"/>
</dbReference>
<proteinExistence type="predicted"/>
<gene>
    <name evidence="2" type="ORF">FHW12_001423</name>
</gene>
<sequence length="331" mass="36365">MKKRIMPAHVIRRIELSLPRPTWLVLQLLALLMATAAATATASDRVADALTALRRTDRDIVETRAKVTALAQRFEPLLAFVDRTGVGRLTDEDVRGFDEAAAILSFYTNERRYTKVMRRAYDELARRKLVTPKDRRDMLAYYVAARMLADAHAFIDLPGNADLPAPPRERDERGAAAAASVWRVEDDGASVVRRDVAVGGGAQVVIVGSPWCGFSRKAVAAIEADPVLAERVRAHATWVIPQGIVPGFGEIAAWNRDHPVARMALVYAREEWPQIPTWETPGFYVLRDGALAASLLGWPDDAQADRLRALLASTDADVPASGDTSRAHESP</sequence>
<reference evidence="2 3" key="1">
    <citation type="submission" date="2020-07" db="EMBL/GenBank/DDBJ databases">
        <title>Genomic Encyclopedia of Type Strains, Phase IV (KMG-V): Genome sequencing to study the core and pangenomes of soil and plant-associated prokaryotes.</title>
        <authorList>
            <person name="Whitman W."/>
        </authorList>
    </citation>
    <scope>NUCLEOTIDE SEQUENCE [LARGE SCALE GENOMIC DNA]</scope>
    <source>
        <strain evidence="2 3">RH2WT43</strain>
    </source>
</reference>
<dbReference type="Proteomes" id="UP000550401">
    <property type="component" value="Unassembled WGS sequence"/>
</dbReference>
<evidence type="ECO:0000313" key="3">
    <source>
        <dbReference type="Proteomes" id="UP000550401"/>
    </source>
</evidence>
<evidence type="ECO:0008006" key="4">
    <source>
        <dbReference type="Google" id="ProtNLM"/>
    </source>
</evidence>
<evidence type="ECO:0000313" key="2">
    <source>
        <dbReference type="EMBL" id="MBA8887209.1"/>
    </source>
</evidence>
<keyword evidence="3" id="KW-1185">Reference proteome</keyword>
<name>A0A839EZX4_9GAMM</name>
<feature type="chain" id="PRO_5033042087" description="Thioredoxin domain-containing protein" evidence="1">
    <location>
        <begin position="43"/>
        <end position="331"/>
    </location>
</feature>
<keyword evidence="1" id="KW-0732">Signal</keyword>
<accession>A0A839EZX4</accession>
<comment type="caution">
    <text evidence="2">The sequence shown here is derived from an EMBL/GenBank/DDBJ whole genome shotgun (WGS) entry which is preliminary data.</text>
</comment>
<organism evidence="2 3">
    <name type="scientific">Dokdonella fugitiva</name>
    <dbReference type="NCBI Taxonomy" id="328517"/>
    <lineage>
        <taxon>Bacteria</taxon>
        <taxon>Pseudomonadati</taxon>
        <taxon>Pseudomonadota</taxon>
        <taxon>Gammaproteobacteria</taxon>
        <taxon>Lysobacterales</taxon>
        <taxon>Rhodanobacteraceae</taxon>
        <taxon>Dokdonella</taxon>
    </lineage>
</organism>
<feature type="signal peptide" evidence="1">
    <location>
        <begin position="1"/>
        <end position="42"/>
    </location>
</feature>
<protein>
    <recommendedName>
        <fullName evidence="4">Thioredoxin domain-containing protein</fullName>
    </recommendedName>
</protein>
<dbReference type="EMBL" id="JACGXL010000002">
    <property type="protein sequence ID" value="MBA8887209.1"/>
    <property type="molecule type" value="Genomic_DNA"/>
</dbReference>